<keyword evidence="2" id="KW-1185">Reference proteome</keyword>
<dbReference type="Gramene" id="PHT65246">
    <property type="protein sequence ID" value="PHT65246"/>
    <property type="gene ID" value="T459_29671"/>
</dbReference>
<sequence>MDDFSNICSDDVFGDDCVTSPNPSSVLKSLNLSLDNSMTQATNKDPSAKLLENVESFQNVSTTDMVTEANDNRPYNVSKNMVRPLQQIAPNFEPQKAISAFKLSYVSGLWRTLCEYFFKKHGDYDVEKVSSSQKITRDAHQELLSIAQQRLHAANEIDQRLGELQKILERAEKELEA</sequence>
<dbReference type="AlphaFoldDB" id="A0A2G2Y651"/>
<name>A0A2G2Y651_CAPAN</name>
<dbReference type="EMBL" id="AYRZ02000012">
    <property type="protein sequence ID" value="PHT65246.1"/>
    <property type="molecule type" value="Genomic_DNA"/>
</dbReference>
<organism evidence="1 2">
    <name type="scientific">Capsicum annuum</name>
    <name type="common">Capsicum pepper</name>
    <dbReference type="NCBI Taxonomy" id="4072"/>
    <lineage>
        <taxon>Eukaryota</taxon>
        <taxon>Viridiplantae</taxon>
        <taxon>Streptophyta</taxon>
        <taxon>Embryophyta</taxon>
        <taxon>Tracheophyta</taxon>
        <taxon>Spermatophyta</taxon>
        <taxon>Magnoliopsida</taxon>
        <taxon>eudicotyledons</taxon>
        <taxon>Gunneridae</taxon>
        <taxon>Pentapetalae</taxon>
        <taxon>asterids</taxon>
        <taxon>lamiids</taxon>
        <taxon>Solanales</taxon>
        <taxon>Solanaceae</taxon>
        <taxon>Solanoideae</taxon>
        <taxon>Capsiceae</taxon>
        <taxon>Capsicum</taxon>
    </lineage>
</organism>
<protein>
    <submittedName>
        <fullName evidence="1">Uncharacterized protein</fullName>
    </submittedName>
</protein>
<reference evidence="1 2" key="2">
    <citation type="journal article" date="2017" name="Genome Biol.">
        <title>New reference genome sequences of hot pepper reveal the massive evolution of plant disease-resistance genes by retroduplication.</title>
        <authorList>
            <person name="Kim S."/>
            <person name="Park J."/>
            <person name="Yeom S.I."/>
            <person name="Kim Y.M."/>
            <person name="Seo E."/>
            <person name="Kim K.T."/>
            <person name="Kim M.S."/>
            <person name="Lee J.M."/>
            <person name="Cheong K."/>
            <person name="Shin H.S."/>
            <person name="Kim S.B."/>
            <person name="Han K."/>
            <person name="Lee J."/>
            <person name="Park M."/>
            <person name="Lee H.A."/>
            <person name="Lee H.Y."/>
            <person name="Lee Y."/>
            <person name="Oh S."/>
            <person name="Lee J.H."/>
            <person name="Choi E."/>
            <person name="Choi E."/>
            <person name="Lee S.E."/>
            <person name="Jeon J."/>
            <person name="Kim H."/>
            <person name="Choi G."/>
            <person name="Song H."/>
            <person name="Lee J."/>
            <person name="Lee S.C."/>
            <person name="Kwon J.K."/>
            <person name="Lee H.Y."/>
            <person name="Koo N."/>
            <person name="Hong Y."/>
            <person name="Kim R.W."/>
            <person name="Kang W.H."/>
            <person name="Huh J.H."/>
            <person name="Kang B.C."/>
            <person name="Yang T.J."/>
            <person name="Lee Y.H."/>
            <person name="Bennetzen J.L."/>
            <person name="Choi D."/>
        </authorList>
    </citation>
    <scope>NUCLEOTIDE SEQUENCE [LARGE SCALE GENOMIC DNA]</scope>
    <source>
        <strain evidence="2">cv. CM334</strain>
    </source>
</reference>
<evidence type="ECO:0000313" key="2">
    <source>
        <dbReference type="Proteomes" id="UP000222542"/>
    </source>
</evidence>
<proteinExistence type="predicted"/>
<reference evidence="1 2" key="1">
    <citation type="journal article" date="2014" name="Nat. Genet.">
        <title>Genome sequence of the hot pepper provides insights into the evolution of pungency in Capsicum species.</title>
        <authorList>
            <person name="Kim S."/>
            <person name="Park M."/>
            <person name="Yeom S.I."/>
            <person name="Kim Y.M."/>
            <person name="Lee J.M."/>
            <person name="Lee H.A."/>
            <person name="Seo E."/>
            <person name="Choi J."/>
            <person name="Cheong K."/>
            <person name="Kim K.T."/>
            <person name="Jung K."/>
            <person name="Lee G.W."/>
            <person name="Oh S.K."/>
            <person name="Bae C."/>
            <person name="Kim S.B."/>
            <person name="Lee H.Y."/>
            <person name="Kim S.Y."/>
            <person name="Kim M.S."/>
            <person name="Kang B.C."/>
            <person name="Jo Y.D."/>
            <person name="Yang H.B."/>
            <person name="Jeong H.J."/>
            <person name="Kang W.H."/>
            <person name="Kwon J.K."/>
            <person name="Shin C."/>
            <person name="Lim J.Y."/>
            <person name="Park J.H."/>
            <person name="Huh J.H."/>
            <person name="Kim J.S."/>
            <person name="Kim B.D."/>
            <person name="Cohen O."/>
            <person name="Paran I."/>
            <person name="Suh M.C."/>
            <person name="Lee S.B."/>
            <person name="Kim Y.K."/>
            <person name="Shin Y."/>
            <person name="Noh S.J."/>
            <person name="Park J."/>
            <person name="Seo Y.S."/>
            <person name="Kwon S.Y."/>
            <person name="Kim H.A."/>
            <person name="Park J.M."/>
            <person name="Kim H.J."/>
            <person name="Choi S.B."/>
            <person name="Bosland P.W."/>
            <person name="Reeves G."/>
            <person name="Jo S.H."/>
            <person name="Lee B.W."/>
            <person name="Cho H.T."/>
            <person name="Choi H.S."/>
            <person name="Lee M.S."/>
            <person name="Yu Y."/>
            <person name="Do Choi Y."/>
            <person name="Park B.S."/>
            <person name="van Deynze A."/>
            <person name="Ashrafi H."/>
            <person name="Hill T."/>
            <person name="Kim W.T."/>
            <person name="Pai H.S."/>
            <person name="Ahn H.K."/>
            <person name="Yeam I."/>
            <person name="Giovannoni J.J."/>
            <person name="Rose J.K."/>
            <person name="Sorensen I."/>
            <person name="Lee S.J."/>
            <person name="Kim R.W."/>
            <person name="Choi I.Y."/>
            <person name="Choi B.S."/>
            <person name="Lim J.S."/>
            <person name="Lee Y.H."/>
            <person name="Choi D."/>
        </authorList>
    </citation>
    <scope>NUCLEOTIDE SEQUENCE [LARGE SCALE GENOMIC DNA]</scope>
    <source>
        <strain evidence="2">cv. CM334</strain>
    </source>
</reference>
<evidence type="ECO:0000313" key="1">
    <source>
        <dbReference type="EMBL" id="PHT65246.1"/>
    </source>
</evidence>
<accession>A0A2G2Y651</accession>
<gene>
    <name evidence="1" type="ORF">T459_29671</name>
</gene>
<dbReference type="STRING" id="4072.A0A2G2Y651"/>
<dbReference type="Proteomes" id="UP000222542">
    <property type="component" value="Unassembled WGS sequence"/>
</dbReference>
<comment type="caution">
    <text evidence="1">The sequence shown here is derived from an EMBL/GenBank/DDBJ whole genome shotgun (WGS) entry which is preliminary data.</text>
</comment>